<sequence length="111" mass="12691">MEEPQNKQSYDKTFLNKSTFYSKGHASFRRDLITSKTRTCLVHGNSLSSANGFAIEIKNQQRRVRGFSLPVETCQKKVLLRAQLAMLTRFEEGAVSNVPTHVDIEDVKRYP</sequence>
<accession>A0ABD1FDN7</accession>
<evidence type="ECO:0000313" key="1">
    <source>
        <dbReference type="EMBL" id="KAL1517393.1"/>
    </source>
</evidence>
<gene>
    <name evidence="1" type="ORF">ABEB36_001162</name>
</gene>
<proteinExistence type="predicted"/>
<dbReference type="EMBL" id="JBDJPC010000001">
    <property type="protein sequence ID" value="KAL1517393.1"/>
    <property type="molecule type" value="Genomic_DNA"/>
</dbReference>
<organism evidence="1 2">
    <name type="scientific">Hypothenemus hampei</name>
    <name type="common">Coffee berry borer</name>
    <dbReference type="NCBI Taxonomy" id="57062"/>
    <lineage>
        <taxon>Eukaryota</taxon>
        <taxon>Metazoa</taxon>
        <taxon>Ecdysozoa</taxon>
        <taxon>Arthropoda</taxon>
        <taxon>Hexapoda</taxon>
        <taxon>Insecta</taxon>
        <taxon>Pterygota</taxon>
        <taxon>Neoptera</taxon>
        <taxon>Endopterygota</taxon>
        <taxon>Coleoptera</taxon>
        <taxon>Polyphaga</taxon>
        <taxon>Cucujiformia</taxon>
        <taxon>Curculionidae</taxon>
        <taxon>Scolytinae</taxon>
        <taxon>Hypothenemus</taxon>
    </lineage>
</organism>
<evidence type="ECO:0000313" key="2">
    <source>
        <dbReference type="Proteomes" id="UP001566132"/>
    </source>
</evidence>
<comment type="caution">
    <text evidence="1">The sequence shown here is derived from an EMBL/GenBank/DDBJ whole genome shotgun (WGS) entry which is preliminary data.</text>
</comment>
<reference evidence="1 2" key="1">
    <citation type="submission" date="2024-05" db="EMBL/GenBank/DDBJ databases">
        <title>Genetic variation in Jamaican populations of the coffee berry borer (Hypothenemus hampei).</title>
        <authorList>
            <person name="Errbii M."/>
            <person name="Myrie A."/>
        </authorList>
    </citation>
    <scope>NUCLEOTIDE SEQUENCE [LARGE SCALE GENOMIC DNA]</scope>
    <source>
        <strain evidence="1">JA-Hopewell-2020-01-JO</strain>
        <tissue evidence="1">Whole body</tissue>
    </source>
</reference>
<keyword evidence="2" id="KW-1185">Reference proteome</keyword>
<dbReference type="Proteomes" id="UP001566132">
    <property type="component" value="Unassembled WGS sequence"/>
</dbReference>
<name>A0ABD1FDN7_HYPHA</name>
<protein>
    <submittedName>
        <fullName evidence="1">Uncharacterized protein</fullName>
    </submittedName>
</protein>
<dbReference type="AlphaFoldDB" id="A0ABD1FDN7"/>